<dbReference type="OrthoDB" id="10029326at2759"/>
<reference evidence="14" key="2">
    <citation type="journal article" date="2022" name="Microbiol. Resour. Announc.">
        <title>Whole-Genome Sequence of Entomortierella parvispora E1425, a Mucoromycotan Fungus Associated with Burkholderiaceae-Related Endosymbiotic Bacteria.</title>
        <authorList>
            <person name="Herlambang A."/>
            <person name="Guo Y."/>
            <person name="Takashima Y."/>
            <person name="Narisawa K."/>
            <person name="Ohta H."/>
            <person name="Nishizawa T."/>
        </authorList>
    </citation>
    <scope>NUCLEOTIDE SEQUENCE</scope>
    <source>
        <strain evidence="14">E1425</strain>
    </source>
</reference>
<protein>
    <recommendedName>
        <fullName evidence="3">Protein BIG1</fullName>
    </recommendedName>
</protein>
<evidence type="ECO:0000256" key="3">
    <source>
        <dbReference type="ARBA" id="ARBA00022089"/>
    </source>
</evidence>
<keyword evidence="5 12" id="KW-0732">Signal</keyword>
<dbReference type="InterPro" id="IPR046756">
    <property type="entry name" value="VAS1/VOA1_TM"/>
</dbReference>
<dbReference type="PANTHER" id="PTHR28285:SF1">
    <property type="entry name" value="PROTEIN BIG1"/>
    <property type="match status" value="1"/>
</dbReference>
<accession>A0A9P3HD00</accession>
<keyword evidence="15" id="KW-1185">Reference proteome</keyword>
<evidence type="ECO:0000256" key="8">
    <source>
        <dbReference type="ARBA" id="ARBA00023136"/>
    </source>
</evidence>
<feature type="signal peptide" evidence="12">
    <location>
        <begin position="1"/>
        <end position="19"/>
    </location>
</feature>
<comment type="similarity">
    <text evidence="2">Belongs to the BIG1 family.</text>
</comment>
<sequence length="256" mass="28587">MRSSVLLSLLLTAVYEVAAFEKTSPFLAWSSNGLNAAKNLNAQVVSVQDLKNGIYDLVDCSHKAILVVDELELHASDLGRSGRDKLKYQIQSAGSSLQIPFVQGAVDLEKLGESLSQKCHTPFFDVDYHKDAVATAEGPSVFYKKLTSDSVKENDQALDTIISEVRDRFQDNYLVLYSTSQTKEFPHEQKLSARQLPEQPPSPTPTQSGLFHHYTFFSQGIFMGLLVAFIIVPIGIMGIFWNLSVQQPQRFEKKQN</sequence>
<dbReference type="InterPro" id="IPR037654">
    <property type="entry name" value="Big1"/>
</dbReference>
<keyword evidence="4 11" id="KW-0812">Transmembrane</keyword>
<evidence type="ECO:0000256" key="6">
    <source>
        <dbReference type="ARBA" id="ARBA00022824"/>
    </source>
</evidence>
<comment type="caution">
    <text evidence="14">The sequence shown here is derived from an EMBL/GenBank/DDBJ whole genome shotgun (WGS) entry which is preliminary data.</text>
</comment>
<feature type="region of interest" description="Disordered" evidence="10">
    <location>
        <begin position="185"/>
        <end position="206"/>
    </location>
</feature>
<evidence type="ECO:0000256" key="2">
    <source>
        <dbReference type="ARBA" id="ARBA00008203"/>
    </source>
</evidence>
<dbReference type="Pfam" id="PF20520">
    <property type="entry name" value="Ac45-VOA1_TM"/>
    <property type="match status" value="1"/>
</dbReference>
<dbReference type="PANTHER" id="PTHR28285">
    <property type="entry name" value="PROTEIN BIG1"/>
    <property type="match status" value="1"/>
</dbReference>
<evidence type="ECO:0000256" key="10">
    <source>
        <dbReference type="SAM" id="MobiDB-lite"/>
    </source>
</evidence>
<evidence type="ECO:0000313" key="15">
    <source>
        <dbReference type="Proteomes" id="UP000827284"/>
    </source>
</evidence>
<keyword evidence="6" id="KW-0256">Endoplasmic reticulum</keyword>
<feature type="domain" description="V-type proton ATPase subunit S1/VOA1 transmembrane" evidence="13">
    <location>
        <begin position="215"/>
        <end position="253"/>
    </location>
</feature>
<dbReference type="EMBL" id="BQFW01000008">
    <property type="protein sequence ID" value="GJJ74270.1"/>
    <property type="molecule type" value="Genomic_DNA"/>
</dbReference>
<dbReference type="Proteomes" id="UP000827284">
    <property type="component" value="Unassembled WGS sequence"/>
</dbReference>
<evidence type="ECO:0000313" key="14">
    <source>
        <dbReference type="EMBL" id="GJJ74270.1"/>
    </source>
</evidence>
<evidence type="ECO:0000256" key="4">
    <source>
        <dbReference type="ARBA" id="ARBA00022692"/>
    </source>
</evidence>
<dbReference type="GO" id="GO:0006078">
    <property type="term" value="P:(1-&gt;6)-beta-D-glucan biosynthetic process"/>
    <property type="evidence" value="ECO:0007669"/>
    <property type="project" value="TreeGrafter"/>
</dbReference>
<dbReference type="GO" id="GO:0009272">
    <property type="term" value="P:fungal-type cell wall biogenesis"/>
    <property type="evidence" value="ECO:0007669"/>
    <property type="project" value="TreeGrafter"/>
</dbReference>
<evidence type="ECO:0000256" key="1">
    <source>
        <dbReference type="ARBA" id="ARBA00004389"/>
    </source>
</evidence>
<dbReference type="GO" id="GO:0005789">
    <property type="term" value="C:endoplasmic reticulum membrane"/>
    <property type="evidence" value="ECO:0007669"/>
    <property type="project" value="UniProtKB-SubCell"/>
</dbReference>
<keyword evidence="8 11" id="KW-0472">Membrane</keyword>
<gene>
    <name evidence="14" type="ORF">EMPS_06628</name>
</gene>
<name>A0A9P3HD00_9FUNG</name>
<evidence type="ECO:0000256" key="9">
    <source>
        <dbReference type="ARBA" id="ARBA00023316"/>
    </source>
</evidence>
<evidence type="ECO:0000256" key="12">
    <source>
        <dbReference type="SAM" id="SignalP"/>
    </source>
</evidence>
<evidence type="ECO:0000259" key="13">
    <source>
        <dbReference type="Pfam" id="PF20520"/>
    </source>
</evidence>
<dbReference type="GO" id="GO:0071555">
    <property type="term" value="P:cell wall organization"/>
    <property type="evidence" value="ECO:0007669"/>
    <property type="project" value="UniProtKB-KW"/>
</dbReference>
<feature type="chain" id="PRO_5040342002" description="Protein BIG1" evidence="12">
    <location>
        <begin position="20"/>
        <end position="256"/>
    </location>
</feature>
<keyword evidence="9" id="KW-0961">Cell wall biogenesis/degradation</keyword>
<evidence type="ECO:0000256" key="7">
    <source>
        <dbReference type="ARBA" id="ARBA00022989"/>
    </source>
</evidence>
<evidence type="ECO:0000256" key="11">
    <source>
        <dbReference type="SAM" id="Phobius"/>
    </source>
</evidence>
<proteinExistence type="inferred from homology"/>
<reference evidence="14" key="1">
    <citation type="submission" date="2021-11" db="EMBL/GenBank/DDBJ databases">
        <authorList>
            <person name="Herlambang A."/>
            <person name="Guo Y."/>
            <person name="Takashima Y."/>
            <person name="Nishizawa T."/>
        </authorList>
    </citation>
    <scope>NUCLEOTIDE SEQUENCE</scope>
    <source>
        <strain evidence="14">E1425</strain>
    </source>
</reference>
<organism evidence="14 15">
    <name type="scientific">Entomortierella parvispora</name>
    <dbReference type="NCBI Taxonomy" id="205924"/>
    <lineage>
        <taxon>Eukaryota</taxon>
        <taxon>Fungi</taxon>
        <taxon>Fungi incertae sedis</taxon>
        <taxon>Mucoromycota</taxon>
        <taxon>Mortierellomycotina</taxon>
        <taxon>Mortierellomycetes</taxon>
        <taxon>Mortierellales</taxon>
        <taxon>Mortierellaceae</taxon>
        <taxon>Entomortierella</taxon>
    </lineage>
</organism>
<evidence type="ECO:0000256" key="5">
    <source>
        <dbReference type="ARBA" id="ARBA00022729"/>
    </source>
</evidence>
<keyword evidence="7 11" id="KW-1133">Transmembrane helix</keyword>
<dbReference type="AlphaFoldDB" id="A0A9P3HD00"/>
<feature type="transmembrane region" description="Helical" evidence="11">
    <location>
        <begin position="221"/>
        <end position="243"/>
    </location>
</feature>
<comment type="subcellular location">
    <subcellularLocation>
        <location evidence="1">Endoplasmic reticulum membrane</location>
        <topology evidence="1">Single-pass membrane protein</topology>
    </subcellularLocation>
</comment>